<feature type="transmembrane region" description="Helical" evidence="1">
    <location>
        <begin position="60"/>
        <end position="77"/>
    </location>
</feature>
<evidence type="ECO:0000313" key="2">
    <source>
        <dbReference type="EMBL" id="KAF9466843.1"/>
    </source>
</evidence>
<feature type="transmembrane region" description="Helical" evidence="1">
    <location>
        <begin position="281"/>
        <end position="302"/>
    </location>
</feature>
<reference evidence="2" key="1">
    <citation type="submission" date="2020-11" db="EMBL/GenBank/DDBJ databases">
        <authorList>
            <consortium name="DOE Joint Genome Institute"/>
            <person name="Ahrendt S."/>
            <person name="Riley R."/>
            <person name="Andreopoulos W."/>
            <person name="Labutti K."/>
            <person name="Pangilinan J."/>
            <person name="Ruiz-Duenas F.J."/>
            <person name="Barrasa J.M."/>
            <person name="Sanchez-Garcia M."/>
            <person name="Camarero S."/>
            <person name="Miyauchi S."/>
            <person name="Serrano A."/>
            <person name="Linde D."/>
            <person name="Babiker R."/>
            <person name="Drula E."/>
            <person name="Ayuso-Fernandez I."/>
            <person name="Pacheco R."/>
            <person name="Padilla G."/>
            <person name="Ferreira P."/>
            <person name="Barriuso J."/>
            <person name="Kellner H."/>
            <person name="Castanera R."/>
            <person name="Alfaro M."/>
            <person name="Ramirez L."/>
            <person name="Pisabarro A.G."/>
            <person name="Kuo A."/>
            <person name="Tritt A."/>
            <person name="Lipzen A."/>
            <person name="He G."/>
            <person name="Yan M."/>
            <person name="Ng V."/>
            <person name="Cullen D."/>
            <person name="Martin F."/>
            <person name="Rosso M.-N."/>
            <person name="Henrissat B."/>
            <person name="Hibbett D."/>
            <person name="Martinez A.T."/>
            <person name="Grigoriev I.V."/>
        </authorList>
    </citation>
    <scope>NUCLEOTIDE SEQUENCE</scope>
    <source>
        <strain evidence="2">CBS 247.69</strain>
    </source>
</reference>
<keyword evidence="1" id="KW-0472">Membrane</keyword>
<gene>
    <name evidence="2" type="ORF">BDZ94DRAFT_1186357</name>
</gene>
<dbReference type="Proteomes" id="UP000807353">
    <property type="component" value="Unassembled WGS sequence"/>
</dbReference>
<sequence length="443" mass="50424">MNATSPPNPLVSTNTEGQRNVWNIVWSCLVTISACVWIAVHPNIPASTDTQLVVAVRRAGLMMCALIAPEVIILWAMRQWYSARKIAQKHTSHGWKVTHGFFLQMGGFMLYSGDKALHPLQLAELEELHRMGKIDWPSITVEEIEDRSKGDALSKSLVILQTTWFLAQCIIRTVKGFLLTELELVTLAFATLNAATYFFWWNKPLDIRCQVPVRIKLELEDERLSINKPPKSEEVSSTGDPPLSGFGLPRFLRKFFVSIIRSVKRVGSNIQRSFRERDMTVNFLAQLHYLTVAFFHIFLRIVNTINGYSPDGNLRVPTFYAAHLAPNPRVFFLMSISCAMIGTVFGAVHCIAWSFNFPSPYEQLLWRISSLVVTFAPIRFPSSSWKLLYAVLARIFYRLLLLVITTIYILARFGLIFQAFAGLRNLSPGVLQDIEWTNYIPHL</sequence>
<keyword evidence="3" id="KW-1185">Reference proteome</keyword>
<dbReference type="PANTHER" id="PTHR35043:SF7">
    <property type="entry name" value="TRANSCRIPTION FACTOR DOMAIN-CONTAINING PROTEIN"/>
    <property type="match status" value="1"/>
</dbReference>
<feature type="transmembrane region" description="Helical" evidence="1">
    <location>
        <begin position="330"/>
        <end position="352"/>
    </location>
</feature>
<comment type="caution">
    <text evidence="2">The sequence shown here is derived from an EMBL/GenBank/DDBJ whole genome shotgun (WGS) entry which is preliminary data.</text>
</comment>
<name>A0A9P5YDG5_9AGAR</name>
<dbReference type="OrthoDB" id="9451547at2759"/>
<feature type="transmembrane region" description="Helical" evidence="1">
    <location>
        <begin position="21"/>
        <end position="40"/>
    </location>
</feature>
<keyword evidence="1" id="KW-1133">Transmembrane helix</keyword>
<dbReference type="PANTHER" id="PTHR35043">
    <property type="entry name" value="TRANSCRIPTION FACTOR DOMAIN-CONTAINING PROTEIN"/>
    <property type="match status" value="1"/>
</dbReference>
<feature type="transmembrane region" description="Helical" evidence="1">
    <location>
        <begin position="387"/>
        <end position="411"/>
    </location>
</feature>
<organism evidence="2 3">
    <name type="scientific">Collybia nuda</name>
    <dbReference type="NCBI Taxonomy" id="64659"/>
    <lineage>
        <taxon>Eukaryota</taxon>
        <taxon>Fungi</taxon>
        <taxon>Dikarya</taxon>
        <taxon>Basidiomycota</taxon>
        <taxon>Agaricomycotina</taxon>
        <taxon>Agaricomycetes</taxon>
        <taxon>Agaricomycetidae</taxon>
        <taxon>Agaricales</taxon>
        <taxon>Tricholomatineae</taxon>
        <taxon>Clitocybaceae</taxon>
        <taxon>Collybia</taxon>
    </lineage>
</organism>
<protein>
    <submittedName>
        <fullName evidence="2">Uncharacterized protein</fullName>
    </submittedName>
</protein>
<dbReference type="EMBL" id="MU150239">
    <property type="protein sequence ID" value="KAF9466843.1"/>
    <property type="molecule type" value="Genomic_DNA"/>
</dbReference>
<evidence type="ECO:0000313" key="3">
    <source>
        <dbReference type="Proteomes" id="UP000807353"/>
    </source>
</evidence>
<accession>A0A9P5YDG5</accession>
<keyword evidence="1" id="KW-0812">Transmembrane</keyword>
<dbReference type="AlphaFoldDB" id="A0A9P5YDG5"/>
<evidence type="ECO:0000256" key="1">
    <source>
        <dbReference type="SAM" id="Phobius"/>
    </source>
</evidence>
<proteinExistence type="predicted"/>